<evidence type="ECO:0000256" key="1">
    <source>
        <dbReference type="SAM" id="Phobius"/>
    </source>
</evidence>
<feature type="transmembrane region" description="Helical" evidence="1">
    <location>
        <begin position="162"/>
        <end position="181"/>
    </location>
</feature>
<dbReference type="STRING" id="1300344.I598_2739"/>
<proteinExistence type="predicted"/>
<dbReference type="OrthoDB" id="3240366at2"/>
<dbReference type="RefSeq" id="WP_083973306.1">
    <property type="nucleotide sequence ID" value="NZ_CP014209.1"/>
</dbReference>
<dbReference type="AlphaFoldDB" id="A0A168FPR5"/>
<feature type="transmembrane region" description="Helical" evidence="1">
    <location>
        <begin position="71"/>
        <end position="92"/>
    </location>
</feature>
<feature type="transmembrane region" description="Helical" evidence="1">
    <location>
        <begin position="104"/>
        <end position="123"/>
    </location>
</feature>
<evidence type="ECO:0000313" key="3">
    <source>
        <dbReference type="Proteomes" id="UP000076794"/>
    </source>
</evidence>
<dbReference type="EMBL" id="CP014209">
    <property type="protein sequence ID" value="ANC32266.1"/>
    <property type="molecule type" value="Genomic_DNA"/>
</dbReference>
<dbReference type="Proteomes" id="UP000076794">
    <property type="component" value="Chromosome"/>
</dbReference>
<protein>
    <submittedName>
        <fullName evidence="2">Uncharacterized protein</fullName>
    </submittedName>
</protein>
<accession>A0A168FPR5</accession>
<keyword evidence="1" id="KW-0812">Transmembrane</keyword>
<evidence type="ECO:0000313" key="2">
    <source>
        <dbReference type="EMBL" id="ANC32266.1"/>
    </source>
</evidence>
<keyword evidence="3" id="KW-1185">Reference proteome</keyword>
<dbReference type="KEGG" id="ido:I598_2739"/>
<feature type="transmembrane region" description="Helical" evidence="1">
    <location>
        <begin position="40"/>
        <end position="59"/>
    </location>
</feature>
<keyword evidence="1" id="KW-0472">Membrane</keyword>
<sequence>MSTPTDPHADDAGLDAAESMRLIAESQRRARRGTLPDGRLLYLVWGIAWGVGYTVLWTSSRATGSSPSGTAFAIFFVGIAAAVAVTIVHSVARASGTRGPSARVGAMYGWGWTLGFVSYPLIVGGIADAGASDEVIALLANALACVVVGMMYLAGGACFGDLRLYLLGVWILLVGGAGTVAGMPGTYLVLATAGGGGFLLMALVEALLRARRRSTGGRRG</sequence>
<organism evidence="2 3">
    <name type="scientific">Isoptericola dokdonensis DS-3</name>
    <dbReference type="NCBI Taxonomy" id="1300344"/>
    <lineage>
        <taxon>Bacteria</taxon>
        <taxon>Bacillati</taxon>
        <taxon>Actinomycetota</taxon>
        <taxon>Actinomycetes</taxon>
        <taxon>Micrococcales</taxon>
        <taxon>Promicromonosporaceae</taxon>
        <taxon>Isoptericola</taxon>
    </lineage>
</organism>
<feature type="transmembrane region" description="Helical" evidence="1">
    <location>
        <begin position="135"/>
        <end position="155"/>
    </location>
</feature>
<dbReference type="PATRIC" id="fig|1300344.3.peg.2756"/>
<name>A0A168FPR5_9MICO</name>
<keyword evidence="1" id="KW-1133">Transmembrane helix</keyword>
<reference evidence="2 3" key="1">
    <citation type="submission" date="2016-01" db="EMBL/GenBank/DDBJ databases">
        <title>Complete genome sequence of a soil Actinobacterium, Isoptericola dokdonensis DS-3.</title>
        <authorList>
            <person name="Kwon S.-K."/>
            <person name="Kim J.F."/>
        </authorList>
    </citation>
    <scope>NUCLEOTIDE SEQUENCE [LARGE SCALE GENOMIC DNA]</scope>
    <source>
        <strain evidence="2 3">DS-3</strain>
    </source>
</reference>
<feature type="transmembrane region" description="Helical" evidence="1">
    <location>
        <begin position="187"/>
        <end position="208"/>
    </location>
</feature>
<gene>
    <name evidence="2" type="ORF">I598_2739</name>
</gene>